<dbReference type="OrthoDB" id="3389341at2"/>
<organism evidence="1 2">
    <name type="scientific">Micromonospora endophytica</name>
    <dbReference type="NCBI Taxonomy" id="515350"/>
    <lineage>
        <taxon>Bacteria</taxon>
        <taxon>Bacillati</taxon>
        <taxon>Actinomycetota</taxon>
        <taxon>Actinomycetes</taxon>
        <taxon>Micromonosporales</taxon>
        <taxon>Micromonosporaceae</taxon>
        <taxon>Micromonospora</taxon>
    </lineage>
</organism>
<accession>A0A2W2BHG9</accession>
<evidence type="ECO:0000313" key="2">
    <source>
        <dbReference type="Proteomes" id="UP000248627"/>
    </source>
</evidence>
<reference evidence="1 2" key="1">
    <citation type="submission" date="2018-01" db="EMBL/GenBank/DDBJ databases">
        <title>Draft genome sequence of Jishengella endophytica.</title>
        <authorList>
            <person name="Sahin N."/>
            <person name="Ay H."/>
            <person name="Saygin H."/>
        </authorList>
    </citation>
    <scope>NUCLEOTIDE SEQUENCE [LARGE SCALE GENOMIC DNA]</scope>
    <source>
        <strain evidence="1 2">DSM 45430</strain>
    </source>
</reference>
<gene>
    <name evidence="1" type="ORF">C1I93_27685</name>
</gene>
<keyword evidence="2" id="KW-1185">Reference proteome</keyword>
<comment type="caution">
    <text evidence="1">The sequence shown here is derived from an EMBL/GenBank/DDBJ whole genome shotgun (WGS) entry which is preliminary data.</text>
</comment>
<dbReference type="Proteomes" id="UP000248627">
    <property type="component" value="Unassembled WGS sequence"/>
</dbReference>
<name>A0A2W2BHG9_9ACTN</name>
<protein>
    <submittedName>
        <fullName evidence="1">Uncharacterized protein</fullName>
    </submittedName>
</protein>
<dbReference type="EMBL" id="POTX01000312">
    <property type="protein sequence ID" value="PZF86555.1"/>
    <property type="molecule type" value="Genomic_DNA"/>
</dbReference>
<proteinExistence type="predicted"/>
<evidence type="ECO:0000313" key="1">
    <source>
        <dbReference type="EMBL" id="PZF86555.1"/>
    </source>
</evidence>
<dbReference type="AlphaFoldDB" id="A0A2W2BHG9"/>
<sequence length="143" mass="16515">MVGDADPDIVANHPTHHPPQAGDAVTGDDTSLWLLTDLARCTTCWQLLQPYPTNTRRRFYVCFCLTLYEAGYLEALVVGCAAAHDRRTAPERPLITHQRWHQSTRTDLRHHLTRLIDQILVRHPDTVELRWHRHLLDLAREPS</sequence>
<dbReference type="RefSeq" id="WP_111246216.1">
    <property type="nucleotide sequence ID" value="NZ_AP023358.1"/>
</dbReference>